<keyword evidence="1" id="KW-0812">Transmembrane</keyword>
<dbReference type="STRING" id="34086.SAMN04488084_101686"/>
<dbReference type="RefSeq" id="WP_074963989.1">
    <property type="nucleotide sequence ID" value="NZ_FONS01000004.1"/>
</dbReference>
<reference evidence="3 4" key="1">
    <citation type="submission" date="2016-10" db="EMBL/GenBank/DDBJ databases">
        <authorList>
            <person name="de Groot N.N."/>
        </authorList>
    </citation>
    <scope>NUCLEOTIDE SEQUENCE [LARGE SCALE GENOMIC DNA]</scope>
    <source>
        <strain evidence="3 4">ATCC 51969</strain>
    </source>
</reference>
<dbReference type="EMBL" id="FONS01000004">
    <property type="protein sequence ID" value="SFF06628.1"/>
    <property type="molecule type" value="Genomic_DNA"/>
</dbReference>
<dbReference type="PANTHER" id="PTHR46825">
    <property type="entry name" value="D-ALANYL-D-ALANINE-CARBOXYPEPTIDASE/ENDOPEPTIDASE AMPH"/>
    <property type="match status" value="1"/>
</dbReference>
<dbReference type="PANTHER" id="PTHR46825:SF9">
    <property type="entry name" value="BETA-LACTAMASE-RELATED DOMAIN-CONTAINING PROTEIN"/>
    <property type="match status" value="1"/>
</dbReference>
<name>A0A1I2FPC9_9SPHI</name>
<evidence type="ECO:0000313" key="4">
    <source>
        <dbReference type="Proteomes" id="UP000183129"/>
    </source>
</evidence>
<dbReference type="Pfam" id="PF00144">
    <property type="entry name" value="Beta-lactamase"/>
    <property type="match status" value="1"/>
</dbReference>
<keyword evidence="1" id="KW-0472">Membrane</keyword>
<organism evidence="3 4">
    <name type="scientific">Pedobacter antarcticus</name>
    <dbReference type="NCBI Taxonomy" id="34086"/>
    <lineage>
        <taxon>Bacteria</taxon>
        <taxon>Pseudomonadati</taxon>
        <taxon>Bacteroidota</taxon>
        <taxon>Sphingobacteriia</taxon>
        <taxon>Sphingobacteriales</taxon>
        <taxon>Sphingobacteriaceae</taxon>
        <taxon>Pedobacter</taxon>
    </lineage>
</organism>
<dbReference type="SUPFAM" id="SSF56601">
    <property type="entry name" value="beta-lactamase/transpeptidase-like"/>
    <property type="match status" value="1"/>
</dbReference>
<protein>
    <submittedName>
        <fullName evidence="3">Beta-lactamase</fullName>
    </submittedName>
</protein>
<dbReference type="InterPro" id="IPR001466">
    <property type="entry name" value="Beta-lactam-related"/>
</dbReference>
<evidence type="ECO:0000259" key="2">
    <source>
        <dbReference type="Pfam" id="PF00144"/>
    </source>
</evidence>
<evidence type="ECO:0000256" key="1">
    <source>
        <dbReference type="SAM" id="Phobius"/>
    </source>
</evidence>
<dbReference type="InterPro" id="IPR050491">
    <property type="entry name" value="AmpC-like"/>
</dbReference>
<dbReference type="AlphaFoldDB" id="A0A1I2FPC9"/>
<sequence length="185" mass="20718">MNPLKKSRRLPSILLFFIYFIIISSLTAFITVRQLPGDTSRCDYCQNKEARNLSDSLDVLLNQVQQSFGNNAINLTLGVVKDGQVFLKKNYGYSNPEKKTAFSDHSQIYLASTSKSLTGTLAAVLDHKGIIKLDRTLADYLPELNFEDKNIHPDQITIASLITHTHGIKKNILLPCQIPAFIIPI</sequence>
<proteinExistence type="predicted"/>
<evidence type="ECO:0000313" key="3">
    <source>
        <dbReference type="EMBL" id="SFF06628.1"/>
    </source>
</evidence>
<gene>
    <name evidence="3" type="ORF">SAMN03003324_02322</name>
</gene>
<keyword evidence="1" id="KW-1133">Transmembrane helix</keyword>
<dbReference type="Gene3D" id="3.40.710.10">
    <property type="entry name" value="DD-peptidase/beta-lactamase superfamily"/>
    <property type="match status" value="1"/>
</dbReference>
<dbReference type="Proteomes" id="UP000183129">
    <property type="component" value="Unassembled WGS sequence"/>
</dbReference>
<feature type="transmembrane region" description="Helical" evidence="1">
    <location>
        <begin position="12"/>
        <end position="32"/>
    </location>
</feature>
<feature type="domain" description="Beta-lactamase-related" evidence="2">
    <location>
        <begin position="74"/>
        <end position="171"/>
    </location>
</feature>
<accession>A0A1I2FPC9</accession>
<dbReference type="InterPro" id="IPR012338">
    <property type="entry name" value="Beta-lactam/transpept-like"/>
</dbReference>